<dbReference type="PANTHER" id="PTHR43591:SF31">
    <property type="entry name" value="LAEA-LIKE, PUTATIVE (AFU_ORTHOLOGUE AFUA_8G01930)-RELATED"/>
    <property type="match status" value="1"/>
</dbReference>
<organism evidence="3 4">
    <name type="scientific">Cercophora newfieldiana</name>
    <dbReference type="NCBI Taxonomy" id="92897"/>
    <lineage>
        <taxon>Eukaryota</taxon>
        <taxon>Fungi</taxon>
        <taxon>Dikarya</taxon>
        <taxon>Ascomycota</taxon>
        <taxon>Pezizomycotina</taxon>
        <taxon>Sordariomycetes</taxon>
        <taxon>Sordariomycetidae</taxon>
        <taxon>Sordariales</taxon>
        <taxon>Lasiosphaeriaceae</taxon>
        <taxon>Cercophora</taxon>
    </lineage>
</organism>
<dbReference type="EMBL" id="JAULSV010000002">
    <property type="protein sequence ID" value="KAK0652838.1"/>
    <property type="molecule type" value="Genomic_DNA"/>
</dbReference>
<proteinExistence type="inferred from homology"/>
<gene>
    <name evidence="3" type="ORF">B0T16DRAFT_406888</name>
</gene>
<dbReference type="CDD" id="cd02440">
    <property type="entry name" value="AdoMet_MTases"/>
    <property type="match status" value="1"/>
</dbReference>
<evidence type="ECO:0000313" key="4">
    <source>
        <dbReference type="Proteomes" id="UP001174936"/>
    </source>
</evidence>
<dbReference type="PANTHER" id="PTHR43591">
    <property type="entry name" value="METHYLTRANSFERASE"/>
    <property type="match status" value="1"/>
</dbReference>
<comment type="similarity">
    <text evidence="1">Belongs to the methyltransferase superfamily. LaeA methyltransferase family.</text>
</comment>
<protein>
    <submittedName>
        <fullName evidence="3">Methyltransferase domain-containing protein</fullName>
    </submittedName>
</protein>
<evidence type="ECO:0000256" key="1">
    <source>
        <dbReference type="ARBA" id="ARBA00038158"/>
    </source>
</evidence>
<dbReference type="Gene3D" id="3.40.50.150">
    <property type="entry name" value="Vaccinia Virus protein VP39"/>
    <property type="match status" value="1"/>
</dbReference>
<reference evidence="3" key="1">
    <citation type="submission" date="2023-06" db="EMBL/GenBank/DDBJ databases">
        <title>Genome-scale phylogeny and comparative genomics of the fungal order Sordariales.</title>
        <authorList>
            <consortium name="Lawrence Berkeley National Laboratory"/>
            <person name="Hensen N."/>
            <person name="Bonometti L."/>
            <person name="Westerberg I."/>
            <person name="Brannstrom I.O."/>
            <person name="Guillou S."/>
            <person name="Cros-Aarteil S."/>
            <person name="Calhoun S."/>
            <person name="Haridas S."/>
            <person name="Kuo A."/>
            <person name="Mondo S."/>
            <person name="Pangilinan J."/>
            <person name="Riley R."/>
            <person name="Labutti K."/>
            <person name="Andreopoulos B."/>
            <person name="Lipzen A."/>
            <person name="Chen C."/>
            <person name="Yanf M."/>
            <person name="Daum C."/>
            <person name="Ng V."/>
            <person name="Clum A."/>
            <person name="Steindorff A."/>
            <person name="Ohm R."/>
            <person name="Martin F."/>
            <person name="Silar P."/>
            <person name="Natvig D."/>
            <person name="Lalanne C."/>
            <person name="Gautier V."/>
            <person name="Ament-Velasquez S.L."/>
            <person name="Kruys A."/>
            <person name="Hutchinson M.I."/>
            <person name="Powell A.J."/>
            <person name="Barry K."/>
            <person name="Miller A.N."/>
            <person name="Grigoriev I.V."/>
            <person name="Debuchy R."/>
            <person name="Gladieux P."/>
            <person name="Thoren M.H."/>
            <person name="Johannesson H."/>
        </authorList>
    </citation>
    <scope>NUCLEOTIDE SEQUENCE</scope>
    <source>
        <strain evidence="3">SMH2532-1</strain>
    </source>
</reference>
<name>A0AA40CXH1_9PEZI</name>
<keyword evidence="3" id="KW-0489">Methyltransferase</keyword>
<dbReference type="GO" id="GO:0032259">
    <property type="term" value="P:methylation"/>
    <property type="evidence" value="ECO:0007669"/>
    <property type="project" value="UniProtKB-KW"/>
</dbReference>
<feature type="region of interest" description="Disordered" evidence="2">
    <location>
        <begin position="1"/>
        <end position="26"/>
    </location>
</feature>
<dbReference type="GO" id="GO:0008168">
    <property type="term" value="F:methyltransferase activity"/>
    <property type="evidence" value="ECO:0007669"/>
    <property type="project" value="UniProtKB-KW"/>
</dbReference>
<dbReference type="Pfam" id="PF13489">
    <property type="entry name" value="Methyltransf_23"/>
    <property type="match status" value="1"/>
</dbReference>
<accession>A0AA40CXH1</accession>
<comment type="caution">
    <text evidence="3">The sequence shown here is derived from an EMBL/GenBank/DDBJ whole genome shotgun (WGS) entry which is preliminary data.</text>
</comment>
<evidence type="ECO:0000256" key="2">
    <source>
        <dbReference type="SAM" id="MobiDB-lite"/>
    </source>
</evidence>
<sequence length="338" mass="37132">MPEIQLEANPHQVAKDHDSFSFSDSDTDSILSTACLPKDVTDYETENGRTYHAFKAGKYPFPNDQKENDRLDFQHHIWSLTMNTTLGLSPPNEQDASPQRVLDIGTGTGIWAIDYADAHPESTVIGVDLSPIQPTFIPPNLSFQITDIDDAWTFTTPFTYIHSRAMNGSIPSWPSFLKKCFDNLTPHGYLELQDLSIPTSDDDTLNPDTGLSQAAQLLLDGTTALAHPFIDLPALKPLLKAAGFTAISEERYSWPSNTWPRDPRLKEIGALNCVSMREGIEGMLMGVGTKGLGWSEEDVKLLAAVAREDLGNRRVHAYWPVTVIYAQKPGVGSSGGSG</sequence>
<dbReference type="Proteomes" id="UP001174936">
    <property type="component" value="Unassembled WGS sequence"/>
</dbReference>
<keyword evidence="3" id="KW-0808">Transferase</keyword>
<dbReference type="SUPFAM" id="SSF53335">
    <property type="entry name" value="S-adenosyl-L-methionine-dependent methyltransferases"/>
    <property type="match status" value="1"/>
</dbReference>
<keyword evidence="4" id="KW-1185">Reference proteome</keyword>
<dbReference type="AlphaFoldDB" id="A0AA40CXH1"/>
<dbReference type="InterPro" id="IPR029063">
    <property type="entry name" value="SAM-dependent_MTases_sf"/>
</dbReference>
<evidence type="ECO:0000313" key="3">
    <source>
        <dbReference type="EMBL" id="KAK0652838.1"/>
    </source>
</evidence>